<evidence type="ECO:0000313" key="2">
    <source>
        <dbReference type="Proteomes" id="UP000807504"/>
    </source>
</evidence>
<protein>
    <submittedName>
        <fullName evidence="1">Uncharacterized protein</fullName>
    </submittedName>
</protein>
<organism evidence="1 2">
    <name type="scientific">Argiope bruennichi</name>
    <name type="common">Wasp spider</name>
    <name type="synonym">Aranea bruennichi</name>
    <dbReference type="NCBI Taxonomy" id="94029"/>
    <lineage>
        <taxon>Eukaryota</taxon>
        <taxon>Metazoa</taxon>
        <taxon>Ecdysozoa</taxon>
        <taxon>Arthropoda</taxon>
        <taxon>Chelicerata</taxon>
        <taxon>Arachnida</taxon>
        <taxon>Araneae</taxon>
        <taxon>Araneomorphae</taxon>
        <taxon>Entelegynae</taxon>
        <taxon>Araneoidea</taxon>
        <taxon>Araneidae</taxon>
        <taxon>Argiope</taxon>
    </lineage>
</organism>
<reference evidence="1" key="2">
    <citation type="submission" date="2020-06" db="EMBL/GenBank/DDBJ databases">
        <authorList>
            <person name="Sheffer M."/>
        </authorList>
    </citation>
    <scope>NUCLEOTIDE SEQUENCE</scope>
</reference>
<dbReference type="AlphaFoldDB" id="A0A8T0EPK4"/>
<reference evidence="1" key="1">
    <citation type="journal article" date="2020" name="bioRxiv">
        <title>Chromosome-level reference genome of the European wasp spider Argiope bruennichi: a resource for studies on range expansion and evolutionary adaptation.</title>
        <authorList>
            <person name="Sheffer M.M."/>
            <person name="Hoppe A."/>
            <person name="Krehenwinkel H."/>
            <person name="Uhl G."/>
            <person name="Kuss A.W."/>
            <person name="Jensen L."/>
            <person name="Jensen C."/>
            <person name="Gillespie R.G."/>
            <person name="Hoff K.J."/>
            <person name="Prost S."/>
        </authorList>
    </citation>
    <scope>NUCLEOTIDE SEQUENCE</scope>
</reference>
<name>A0A8T0EPK4_ARGBR</name>
<sequence>MVRSFACRHLGAELRHASIRGALMEEAFTDKLKSALPAVDITYEDVKLALDFIHSFLKSNPSARVTAETGMKHKFLGQGDYVCNDVDALWQRPNPTSESIYGPTIYHHQIEAPTIRRRPTIYQPDSMDEEGYRWMDSRRTQITQSFSFQSVILGTEKA</sequence>
<keyword evidence="2" id="KW-1185">Reference proteome</keyword>
<comment type="caution">
    <text evidence="1">The sequence shown here is derived from an EMBL/GenBank/DDBJ whole genome shotgun (WGS) entry which is preliminary data.</text>
</comment>
<dbReference type="EMBL" id="JABXBU010002227">
    <property type="protein sequence ID" value="KAF8774586.1"/>
    <property type="molecule type" value="Genomic_DNA"/>
</dbReference>
<accession>A0A8T0EPK4</accession>
<gene>
    <name evidence="1" type="ORF">HNY73_017118</name>
</gene>
<dbReference type="Proteomes" id="UP000807504">
    <property type="component" value="Unassembled WGS sequence"/>
</dbReference>
<evidence type="ECO:0000313" key="1">
    <source>
        <dbReference type="EMBL" id="KAF8774586.1"/>
    </source>
</evidence>
<proteinExistence type="predicted"/>